<dbReference type="PROSITE" id="PS50819">
    <property type="entry name" value="INTEIN_ENDONUCLEASE"/>
    <property type="match status" value="1"/>
</dbReference>
<keyword evidence="6 16" id="KW-0378">Hydrolase</keyword>
<dbReference type="InterPro" id="IPR016136">
    <property type="entry name" value="DNA_helicase_N/primase_C"/>
</dbReference>
<dbReference type="InterPro" id="IPR007693">
    <property type="entry name" value="DNA_helicase_DnaB-like_N"/>
</dbReference>
<evidence type="ECO:0000256" key="5">
    <source>
        <dbReference type="ARBA" id="ARBA00022741"/>
    </source>
</evidence>
<dbReference type="GO" id="GO:0003678">
    <property type="term" value="F:DNA helicase activity"/>
    <property type="evidence" value="ECO:0007669"/>
    <property type="project" value="UniProtKB-EC"/>
</dbReference>
<dbReference type="InterPro" id="IPR027434">
    <property type="entry name" value="Homing_endonucl"/>
</dbReference>
<dbReference type="RefSeq" id="WP_230844066.1">
    <property type="nucleotide sequence ID" value="NZ_CP063845.1"/>
</dbReference>
<dbReference type="Gene3D" id="3.40.50.300">
    <property type="entry name" value="P-loop containing nucleotide triphosphate hydrolases"/>
    <property type="match status" value="2"/>
</dbReference>
<keyword evidence="7 16" id="KW-0347">Helicase</keyword>
<evidence type="ECO:0000259" key="17">
    <source>
        <dbReference type="PROSITE" id="PS50819"/>
    </source>
</evidence>
<protein>
    <recommendedName>
        <fullName evidence="15 16">Replicative DNA helicase</fullName>
        <ecNumber evidence="15 16">5.6.2.3</ecNumber>
    </recommendedName>
</protein>
<dbReference type="SUPFAM" id="SSF51294">
    <property type="entry name" value="Hedgehog/intein (Hint) domain"/>
    <property type="match status" value="1"/>
</dbReference>
<comment type="function">
    <text evidence="16">The main replicative DNA helicase, it participates in initiation and elongation during chromosome replication. Travels ahead of the DNA replisome, separating dsDNA into templates for DNA synthesis. A processive ATP-dependent 5'-3' DNA helicase it has DNA-dependent ATPase activity.</text>
</comment>
<dbReference type="PRINTS" id="PR00379">
    <property type="entry name" value="INTEIN"/>
</dbReference>
<dbReference type="Gene3D" id="3.10.28.10">
    <property type="entry name" value="Homing endonucleases"/>
    <property type="match status" value="1"/>
</dbReference>
<evidence type="ECO:0000256" key="6">
    <source>
        <dbReference type="ARBA" id="ARBA00022801"/>
    </source>
</evidence>
<dbReference type="InterPro" id="IPR030934">
    <property type="entry name" value="Intein_C"/>
</dbReference>
<dbReference type="Gene3D" id="1.10.860.10">
    <property type="entry name" value="DNAb Helicase, Chain A"/>
    <property type="match status" value="1"/>
</dbReference>
<dbReference type="Pfam" id="PF03796">
    <property type="entry name" value="DnaB_C"/>
    <property type="match status" value="2"/>
</dbReference>
<keyword evidence="12" id="KW-0413">Isomerase</keyword>
<keyword evidence="10" id="KW-0651">Protein splicing</keyword>
<dbReference type="SUPFAM" id="SSF48024">
    <property type="entry name" value="N-terminal domain of DnaB helicase"/>
    <property type="match status" value="1"/>
</dbReference>
<keyword evidence="2 16" id="KW-0639">Primosome</keyword>
<dbReference type="InterPro" id="IPR007692">
    <property type="entry name" value="DNA_helicase_DnaB"/>
</dbReference>
<dbReference type="InterPro" id="IPR027417">
    <property type="entry name" value="P-loop_NTPase"/>
</dbReference>
<evidence type="ECO:0000256" key="12">
    <source>
        <dbReference type="ARBA" id="ARBA00023235"/>
    </source>
</evidence>
<keyword evidence="5 16" id="KW-0547">Nucleotide-binding</keyword>
<keyword evidence="8" id="KW-0068">Autocatalytic cleavage</keyword>
<evidence type="ECO:0000259" key="18">
    <source>
        <dbReference type="PROSITE" id="PS51199"/>
    </source>
</evidence>
<keyword evidence="20" id="KW-1185">Reference proteome</keyword>
<comment type="similarity">
    <text evidence="1 16">Belongs to the helicase family. DnaB subfamily.</text>
</comment>
<dbReference type="PROSITE" id="PS50817">
    <property type="entry name" value="INTEIN_N_TER"/>
    <property type="match status" value="1"/>
</dbReference>
<dbReference type="SMART" id="SM00305">
    <property type="entry name" value="HintC"/>
    <property type="match status" value="1"/>
</dbReference>
<comment type="function">
    <text evidence="13 16">The intein is an endonuclease.</text>
</comment>
<evidence type="ECO:0000256" key="14">
    <source>
        <dbReference type="ARBA" id="ARBA00048954"/>
    </source>
</evidence>
<feature type="domain" description="SF4 helicase" evidence="18">
    <location>
        <begin position="184"/>
        <end position="221"/>
    </location>
</feature>
<comment type="catalytic activity">
    <reaction evidence="14 16">
        <text>ATP + H2O = ADP + phosphate + H(+)</text>
        <dbReference type="Rhea" id="RHEA:13065"/>
        <dbReference type="ChEBI" id="CHEBI:15377"/>
        <dbReference type="ChEBI" id="CHEBI:15378"/>
        <dbReference type="ChEBI" id="CHEBI:30616"/>
        <dbReference type="ChEBI" id="CHEBI:43474"/>
        <dbReference type="ChEBI" id="CHEBI:456216"/>
        <dbReference type="EC" id="5.6.2.3"/>
    </reaction>
</comment>
<evidence type="ECO:0000256" key="2">
    <source>
        <dbReference type="ARBA" id="ARBA00022515"/>
    </source>
</evidence>
<dbReference type="InterPro" id="IPR036844">
    <property type="entry name" value="Hint_dom_sf"/>
</dbReference>
<dbReference type="CDD" id="cd00984">
    <property type="entry name" value="DnaB_C"/>
    <property type="match status" value="1"/>
</dbReference>
<dbReference type="EC" id="5.6.2.3" evidence="15 16"/>
<evidence type="ECO:0000256" key="15">
    <source>
        <dbReference type="NCBIfam" id="TIGR00665"/>
    </source>
</evidence>
<evidence type="ECO:0000256" key="4">
    <source>
        <dbReference type="ARBA" id="ARBA00022737"/>
    </source>
</evidence>
<keyword evidence="4" id="KW-0677">Repeat</keyword>
<dbReference type="PANTHER" id="PTHR30153:SF2">
    <property type="entry name" value="REPLICATIVE DNA HELICASE"/>
    <property type="match status" value="1"/>
</dbReference>
<accession>A0ABY3PTF9</accession>
<dbReference type="InterPro" id="IPR006141">
    <property type="entry name" value="Intein_N"/>
</dbReference>
<feature type="domain" description="DOD-type homing endonuclease" evidence="17">
    <location>
        <begin position="346"/>
        <end position="404"/>
    </location>
</feature>
<dbReference type="CDD" id="cd00081">
    <property type="entry name" value="Hint"/>
    <property type="match status" value="2"/>
</dbReference>
<dbReference type="InterPro" id="IPR007694">
    <property type="entry name" value="DNA_helicase_DnaB-like_C"/>
</dbReference>
<proteinExistence type="inferred from homology"/>
<name>A0ABY3PTF9_9CYAN</name>
<dbReference type="PROSITE" id="PS51199">
    <property type="entry name" value="SF4_HELICASE"/>
    <property type="match status" value="2"/>
</dbReference>
<dbReference type="NCBIfam" id="TIGR01443">
    <property type="entry name" value="intein_Cterm"/>
    <property type="match status" value="1"/>
</dbReference>
<evidence type="ECO:0000256" key="1">
    <source>
        <dbReference type="ARBA" id="ARBA00008428"/>
    </source>
</evidence>
<evidence type="ECO:0000256" key="9">
    <source>
        <dbReference type="ARBA" id="ARBA00022840"/>
    </source>
</evidence>
<dbReference type="NCBIfam" id="TIGR00665">
    <property type="entry name" value="DnaB"/>
    <property type="match status" value="1"/>
</dbReference>
<evidence type="ECO:0000256" key="13">
    <source>
        <dbReference type="ARBA" id="ARBA00044940"/>
    </source>
</evidence>
<sequence length="709" mass="78596">MTSSELDLRIEERLPPQNIDAEETILGGLMMDPEALTRVVEHLRPEAFYVESHQIIYRAALALHAQGRPTDLLTLGAWLEDNKLTEKIGGRAYLRRLTDAAINTINIDGYGRLVSDKYALRMLIRAGQEIAALGFDTATEIPKLLDQAEQTLFAVTQERVQRSLVPASEVLMNIFEQLETRYQDGSNVFGIPTHFYDLDNYTQGLQPSDLIIVAGRPGMGKCCAADTPIADPATGALVTIEDTYRRGEAGKLVEVLTLLGDGKLACVEPSHFVDDGIKPVYRVRTGLGREVKTTLAHPYLTPTGWKPLAAIAAGTRIAVPCRIPVFGSESLPPQEISLLCSRATRDNRIPGPVFRLPRAQLVAFLKQLCITADSARVSDRTVEFTSPAKAFCHQLQHLLLRLGVLSALREVSGMFYLTIKPAIEAPIKSTSFWSQDLEPLCDLYWDEIASIEYVGNEQVYDLTVPVTHNFVAADICLHNTAFSLSIAQRIAQKAGLPAVVFSLEMSKEQLVQRLLCSEAGVESHRLRAARISENEWQRIGQAIGELASIPLYIDDSPNATVTEIRSKARRLQAEQGGRLGLVMIDYLQLMEGAGSDNRVQELSKITRGLKGLARELRVPVMALSQLSRSVEARTNKRPMLSDLRESGSIEQDADIVLMLYRDDYYNPDSPDRNIAEVNIVKHRNGPTGTVKLLFENQFTRFLNLTSGNH</sequence>
<organism evidence="19 20">
    <name type="scientific">Gloeobacter morelensis MG652769</name>
    <dbReference type="NCBI Taxonomy" id="2781736"/>
    <lineage>
        <taxon>Bacteria</taxon>
        <taxon>Bacillati</taxon>
        <taxon>Cyanobacteriota</taxon>
        <taxon>Cyanophyceae</taxon>
        <taxon>Gloeobacterales</taxon>
        <taxon>Gloeobacteraceae</taxon>
        <taxon>Gloeobacter</taxon>
        <taxon>Gloeobacter morelensis</taxon>
    </lineage>
</organism>
<evidence type="ECO:0000313" key="19">
    <source>
        <dbReference type="EMBL" id="UFP96731.1"/>
    </source>
</evidence>
<evidence type="ECO:0000256" key="11">
    <source>
        <dbReference type="ARBA" id="ARBA00023125"/>
    </source>
</evidence>
<keyword evidence="3 16" id="KW-0235">DNA replication</keyword>
<dbReference type="Gene3D" id="2.170.16.10">
    <property type="entry name" value="Hedgehog/Intein (Hint) domain"/>
    <property type="match status" value="1"/>
</dbReference>
<evidence type="ECO:0000256" key="8">
    <source>
        <dbReference type="ARBA" id="ARBA00022813"/>
    </source>
</evidence>
<dbReference type="InterPro" id="IPR004042">
    <property type="entry name" value="Intein_endonuc_central"/>
</dbReference>
<dbReference type="GO" id="GO:0016787">
    <property type="term" value="F:hydrolase activity"/>
    <property type="evidence" value="ECO:0007669"/>
    <property type="project" value="UniProtKB-KW"/>
</dbReference>
<evidence type="ECO:0000313" key="20">
    <source>
        <dbReference type="Proteomes" id="UP001054846"/>
    </source>
</evidence>
<keyword evidence="11 16" id="KW-0238">DNA-binding</keyword>
<dbReference type="NCBIfam" id="TIGR01445">
    <property type="entry name" value="intein_Nterm"/>
    <property type="match status" value="1"/>
</dbReference>
<dbReference type="Pfam" id="PF00772">
    <property type="entry name" value="DnaB"/>
    <property type="match status" value="1"/>
</dbReference>
<keyword evidence="9 16" id="KW-0067">ATP-binding</keyword>
<evidence type="ECO:0000256" key="3">
    <source>
        <dbReference type="ARBA" id="ARBA00022705"/>
    </source>
</evidence>
<feature type="domain" description="SF4 helicase" evidence="18">
    <location>
        <begin position="480"/>
        <end position="708"/>
    </location>
</feature>
<reference evidence="19 20" key="1">
    <citation type="journal article" date="2021" name="Genome Biol. Evol.">
        <title>Complete Genome Sequencing of a Novel Gloeobacter Species from a Waterfall Cave in Mexico.</title>
        <authorList>
            <person name="Saw J.H."/>
            <person name="Cardona T."/>
            <person name="Montejano G."/>
        </authorList>
    </citation>
    <scope>NUCLEOTIDE SEQUENCE [LARGE SCALE GENOMIC DNA]</scope>
    <source>
        <strain evidence="19">MG652769</strain>
    </source>
</reference>
<dbReference type="InterPro" id="IPR036185">
    <property type="entry name" value="DNA_heli_DnaB-like_N_sf"/>
</dbReference>
<dbReference type="Proteomes" id="UP001054846">
    <property type="component" value="Chromosome"/>
</dbReference>
<dbReference type="PROSITE" id="PS50818">
    <property type="entry name" value="INTEIN_C_TER"/>
    <property type="match status" value="1"/>
</dbReference>
<gene>
    <name evidence="19" type="primary">dnaB</name>
    <name evidence="19" type="ORF">ISF26_11185</name>
</gene>
<evidence type="ECO:0000256" key="7">
    <source>
        <dbReference type="ARBA" id="ARBA00022806"/>
    </source>
</evidence>
<evidence type="ECO:0000256" key="16">
    <source>
        <dbReference type="RuleBase" id="RU362085"/>
    </source>
</evidence>
<dbReference type="InterPro" id="IPR006142">
    <property type="entry name" value="INTEIN"/>
</dbReference>
<dbReference type="SUPFAM" id="SSF52540">
    <property type="entry name" value="P-loop containing nucleoside triphosphate hydrolases"/>
    <property type="match status" value="2"/>
</dbReference>
<dbReference type="InterPro" id="IPR003586">
    <property type="entry name" value="Hint_dom_C"/>
</dbReference>
<dbReference type="EMBL" id="CP063845">
    <property type="protein sequence ID" value="UFP96731.1"/>
    <property type="molecule type" value="Genomic_DNA"/>
</dbReference>
<dbReference type="PANTHER" id="PTHR30153">
    <property type="entry name" value="REPLICATIVE DNA HELICASE DNAB"/>
    <property type="match status" value="1"/>
</dbReference>
<evidence type="ECO:0000256" key="10">
    <source>
        <dbReference type="ARBA" id="ARBA00023000"/>
    </source>
</evidence>